<evidence type="ECO:0008006" key="5">
    <source>
        <dbReference type="Google" id="ProtNLM"/>
    </source>
</evidence>
<dbReference type="AlphaFoldDB" id="A0A1E5P289"/>
<sequence length="281" mass="30760">MGETRGRHSRPEPSSPRITPPSWPRPADGFPQAADQPPTLVDQLHAHWDPAEELAHLLHEAMENERSAAPPAEIHDPPDTAEQPATEGAGAPLAGLTQITAELPPLRTAPSRRRRAPARRKRAVGALQTTSFFLAALAAVVVSMVCVFGGMVAYDPLRHLAKHRTSGATVRWWPLLVYGPWMVASLSVLRAALHQRRAAHSWAVVLLFSTVSMILCVAQAPHTVVDAAAAALPSLAALACFQQLVRQITLTRPPRQANPRHRNRDRPPFRQHPTRHHRASS</sequence>
<dbReference type="InterPro" id="IPR021235">
    <property type="entry name" value="DUF2637"/>
</dbReference>
<gene>
    <name evidence="3" type="ORF">AS594_03090</name>
</gene>
<keyword evidence="2" id="KW-1133">Transmembrane helix</keyword>
<feature type="transmembrane region" description="Helical" evidence="2">
    <location>
        <begin position="172"/>
        <end position="189"/>
    </location>
</feature>
<evidence type="ECO:0000256" key="1">
    <source>
        <dbReference type="SAM" id="MobiDB-lite"/>
    </source>
</evidence>
<keyword evidence="2" id="KW-0812">Transmembrane</keyword>
<proteinExistence type="predicted"/>
<feature type="compositionally biased region" description="Basic residues" evidence="1">
    <location>
        <begin position="110"/>
        <end position="119"/>
    </location>
</feature>
<feature type="region of interest" description="Disordered" evidence="1">
    <location>
        <begin position="64"/>
        <end position="119"/>
    </location>
</feature>
<reference evidence="3 4" key="1">
    <citation type="submission" date="2016-08" db="EMBL/GenBank/DDBJ databases">
        <title>Complete genome sequence of Streptomyces agglomeratus strain 6-3-2, a novel anti-MRSA actinomycete isolated from Wuli of Tebit, China.</title>
        <authorList>
            <person name="Chen X."/>
        </authorList>
    </citation>
    <scope>NUCLEOTIDE SEQUENCE [LARGE SCALE GENOMIC DNA]</scope>
    <source>
        <strain evidence="3 4">6-3-2</strain>
    </source>
</reference>
<protein>
    <recommendedName>
        <fullName evidence="5">DUF2637 domain-containing protein</fullName>
    </recommendedName>
</protein>
<feature type="compositionally biased region" description="Basic residues" evidence="1">
    <location>
        <begin position="272"/>
        <end position="281"/>
    </location>
</feature>
<dbReference type="Pfam" id="PF10935">
    <property type="entry name" value="DUF2637"/>
    <property type="match status" value="1"/>
</dbReference>
<keyword evidence="4" id="KW-1185">Reference proteome</keyword>
<organism evidence="3 4">
    <name type="scientific">Streptomyces agglomeratus</name>
    <dbReference type="NCBI Taxonomy" id="285458"/>
    <lineage>
        <taxon>Bacteria</taxon>
        <taxon>Bacillati</taxon>
        <taxon>Actinomycetota</taxon>
        <taxon>Actinomycetes</taxon>
        <taxon>Kitasatosporales</taxon>
        <taxon>Streptomycetaceae</taxon>
        <taxon>Streptomyces</taxon>
    </lineage>
</organism>
<dbReference type="STRING" id="285458.BGM19_33695"/>
<dbReference type="Proteomes" id="UP000095759">
    <property type="component" value="Unassembled WGS sequence"/>
</dbReference>
<feature type="transmembrane region" description="Helical" evidence="2">
    <location>
        <begin position="201"/>
        <end position="221"/>
    </location>
</feature>
<feature type="region of interest" description="Disordered" evidence="1">
    <location>
        <begin position="252"/>
        <end position="281"/>
    </location>
</feature>
<dbReference type="RefSeq" id="WP_069925542.1">
    <property type="nucleotide sequence ID" value="NZ_MEHI01000001.1"/>
</dbReference>
<accession>A0A1E5P289</accession>
<feature type="transmembrane region" description="Helical" evidence="2">
    <location>
        <begin position="123"/>
        <end position="152"/>
    </location>
</feature>
<evidence type="ECO:0000313" key="4">
    <source>
        <dbReference type="Proteomes" id="UP000095759"/>
    </source>
</evidence>
<dbReference type="OrthoDB" id="3855580at2"/>
<evidence type="ECO:0000313" key="3">
    <source>
        <dbReference type="EMBL" id="OEJ23617.1"/>
    </source>
</evidence>
<dbReference type="EMBL" id="MEHJ01000001">
    <property type="protein sequence ID" value="OEJ23617.1"/>
    <property type="molecule type" value="Genomic_DNA"/>
</dbReference>
<keyword evidence="2" id="KW-0472">Membrane</keyword>
<evidence type="ECO:0000256" key="2">
    <source>
        <dbReference type="SAM" id="Phobius"/>
    </source>
</evidence>
<feature type="compositionally biased region" description="Basic and acidic residues" evidence="1">
    <location>
        <begin position="1"/>
        <end position="11"/>
    </location>
</feature>
<name>A0A1E5P289_9ACTN</name>
<feature type="region of interest" description="Disordered" evidence="1">
    <location>
        <begin position="1"/>
        <end position="48"/>
    </location>
</feature>
<comment type="caution">
    <text evidence="3">The sequence shown here is derived from an EMBL/GenBank/DDBJ whole genome shotgun (WGS) entry which is preliminary data.</text>
</comment>